<reference evidence="3" key="1">
    <citation type="submission" date="2022-12" db="EMBL/GenBank/DDBJ databases">
        <authorList>
            <person name="Petersen C."/>
        </authorList>
    </citation>
    <scope>NUCLEOTIDE SEQUENCE</scope>
    <source>
        <strain evidence="3">IBT 17660</strain>
    </source>
</reference>
<feature type="transmembrane region" description="Helical" evidence="1">
    <location>
        <begin position="62"/>
        <end position="83"/>
    </location>
</feature>
<keyword evidence="2" id="KW-0732">Signal</keyword>
<protein>
    <submittedName>
        <fullName evidence="3">Uncharacterized protein</fullName>
    </submittedName>
</protein>
<feature type="chain" id="PRO_5040883650" evidence="2">
    <location>
        <begin position="22"/>
        <end position="88"/>
    </location>
</feature>
<keyword evidence="1" id="KW-0472">Membrane</keyword>
<proteinExistence type="predicted"/>
<evidence type="ECO:0000313" key="3">
    <source>
        <dbReference type="EMBL" id="KAJ5478844.1"/>
    </source>
</evidence>
<dbReference type="EMBL" id="JAPWDO010000003">
    <property type="protein sequence ID" value="KAJ5478844.1"/>
    <property type="molecule type" value="Genomic_DNA"/>
</dbReference>
<dbReference type="AlphaFoldDB" id="A0A9W9WY57"/>
<feature type="non-terminal residue" evidence="3">
    <location>
        <position position="1"/>
    </location>
</feature>
<reference evidence="3" key="2">
    <citation type="journal article" date="2023" name="IMA Fungus">
        <title>Comparative genomic study of the Penicillium genus elucidates a diverse pangenome and 15 lateral gene transfer events.</title>
        <authorList>
            <person name="Petersen C."/>
            <person name="Sorensen T."/>
            <person name="Nielsen M.R."/>
            <person name="Sondergaard T.E."/>
            <person name="Sorensen J.L."/>
            <person name="Fitzpatrick D.A."/>
            <person name="Frisvad J.C."/>
            <person name="Nielsen K.L."/>
        </authorList>
    </citation>
    <scope>NUCLEOTIDE SEQUENCE</scope>
    <source>
        <strain evidence="3">IBT 17660</strain>
    </source>
</reference>
<dbReference type="OrthoDB" id="10376037at2759"/>
<dbReference type="Proteomes" id="UP001147760">
    <property type="component" value="Unassembled WGS sequence"/>
</dbReference>
<sequence length="88" mass="10266">MLDRDIFHPILTFWRFAVSLASLLARNANRPRDDNAETVMAELVWLAEQNGATVMDNMTSNLIWMFVVCVIAWKAVTFLFWLMQRLCD</sequence>
<keyword evidence="1" id="KW-0812">Transmembrane</keyword>
<comment type="caution">
    <text evidence="3">The sequence shown here is derived from an EMBL/GenBank/DDBJ whole genome shotgun (WGS) entry which is preliminary data.</text>
</comment>
<keyword evidence="4" id="KW-1185">Reference proteome</keyword>
<feature type="signal peptide" evidence="2">
    <location>
        <begin position="1"/>
        <end position="21"/>
    </location>
</feature>
<evidence type="ECO:0000256" key="2">
    <source>
        <dbReference type="SAM" id="SignalP"/>
    </source>
</evidence>
<gene>
    <name evidence="3" type="ORF">N7530_004353</name>
</gene>
<name>A0A9W9WY57_9EURO</name>
<evidence type="ECO:0000313" key="4">
    <source>
        <dbReference type="Proteomes" id="UP001147760"/>
    </source>
</evidence>
<accession>A0A9W9WY57</accession>
<evidence type="ECO:0000256" key="1">
    <source>
        <dbReference type="SAM" id="Phobius"/>
    </source>
</evidence>
<organism evidence="3 4">
    <name type="scientific">Penicillium desertorum</name>
    <dbReference type="NCBI Taxonomy" id="1303715"/>
    <lineage>
        <taxon>Eukaryota</taxon>
        <taxon>Fungi</taxon>
        <taxon>Dikarya</taxon>
        <taxon>Ascomycota</taxon>
        <taxon>Pezizomycotina</taxon>
        <taxon>Eurotiomycetes</taxon>
        <taxon>Eurotiomycetidae</taxon>
        <taxon>Eurotiales</taxon>
        <taxon>Aspergillaceae</taxon>
        <taxon>Penicillium</taxon>
    </lineage>
</organism>
<keyword evidence="1" id="KW-1133">Transmembrane helix</keyword>